<dbReference type="EC" id="2.4.-.-" evidence="10"/>
<name>A0ABV8P4F9_9BURK</name>
<comment type="subcellular location">
    <subcellularLocation>
        <location evidence="1">Cell membrane</location>
        <topology evidence="1">Multi-pass membrane protein</topology>
    </subcellularLocation>
</comment>
<feature type="domain" description="Glycosyltransferase RgtA/B/C/D-like" evidence="9">
    <location>
        <begin position="74"/>
        <end position="238"/>
    </location>
</feature>
<protein>
    <submittedName>
        <fullName evidence="10">Glycosyltransferase family 39 protein</fullName>
        <ecNumber evidence="10">2.4.-.-</ecNumber>
    </submittedName>
</protein>
<keyword evidence="4 10" id="KW-0808">Transferase</keyword>
<accession>A0ABV8P4F9</accession>
<evidence type="ECO:0000256" key="6">
    <source>
        <dbReference type="ARBA" id="ARBA00022989"/>
    </source>
</evidence>
<keyword evidence="2" id="KW-1003">Cell membrane</keyword>
<dbReference type="PANTHER" id="PTHR33908:SF3">
    <property type="entry name" value="UNDECAPRENYL PHOSPHATE-ALPHA-4-AMINO-4-DEOXY-L-ARABINOSE ARABINOSYL TRANSFERASE"/>
    <property type="match status" value="1"/>
</dbReference>
<dbReference type="RefSeq" id="WP_217965446.1">
    <property type="nucleotide sequence ID" value="NZ_JAHTBN010000006.1"/>
</dbReference>
<dbReference type="InterPro" id="IPR038731">
    <property type="entry name" value="RgtA/B/C-like"/>
</dbReference>
<evidence type="ECO:0000256" key="8">
    <source>
        <dbReference type="SAM" id="Phobius"/>
    </source>
</evidence>
<organism evidence="10 11">
    <name type="scientific">Candidimonas humi</name>
    <dbReference type="NCBI Taxonomy" id="683355"/>
    <lineage>
        <taxon>Bacteria</taxon>
        <taxon>Pseudomonadati</taxon>
        <taxon>Pseudomonadota</taxon>
        <taxon>Betaproteobacteria</taxon>
        <taxon>Burkholderiales</taxon>
        <taxon>Alcaligenaceae</taxon>
        <taxon>Candidimonas</taxon>
    </lineage>
</organism>
<dbReference type="PANTHER" id="PTHR33908">
    <property type="entry name" value="MANNOSYLTRANSFERASE YKCB-RELATED"/>
    <property type="match status" value="1"/>
</dbReference>
<evidence type="ECO:0000256" key="3">
    <source>
        <dbReference type="ARBA" id="ARBA00022676"/>
    </source>
</evidence>
<feature type="transmembrane region" description="Helical" evidence="8">
    <location>
        <begin position="95"/>
        <end position="116"/>
    </location>
</feature>
<comment type="caution">
    <text evidence="10">The sequence shown here is derived from an EMBL/GenBank/DDBJ whole genome shotgun (WGS) entry which is preliminary data.</text>
</comment>
<gene>
    <name evidence="10" type="ORF">ACFOY1_17785</name>
</gene>
<feature type="transmembrane region" description="Helical" evidence="8">
    <location>
        <begin position="123"/>
        <end position="143"/>
    </location>
</feature>
<feature type="transmembrane region" description="Helical" evidence="8">
    <location>
        <begin position="21"/>
        <end position="38"/>
    </location>
</feature>
<feature type="transmembrane region" description="Helical" evidence="8">
    <location>
        <begin position="272"/>
        <end position="293"/>
    </location>
</feature>
<evidence type="ECO:0000256" key="7">
    <source>
        <dbReference type="ARBA" id="ARBA00023136"/>
    </source>
</evidence>
<keyword evidence="6 8" id="KW-1133">Transmembrane helix</keyword>
<dbReference type="Pfam" id="PF13231">
    <property type="entry name" value="PMT_2"/>
    <property type="match status" value="1"/>
</dbReference>
<feature type="transmembrane region" description="Helical" evidence="8">
    <location>
        <begin position="198"/>
        <end position="215"/>
    </location>
</feature>
<keyword evidence="7 8" id="KW-0472">Membrane</keyword>
<evidence type="ECO:0000256" key="4">
    <source>
        <dbReference type="ARBA" id="ARBA00022679"/>
    </source>
</evidence>
<dbReference type="InterPro" id="IPR050297">
    <property type="entry name" value="LipidA_mod_glycosyltrf_83"/>
</dbReference>
<keyword evidence="5 8" id="KW-0812">Transmembrane</keyword>
<feature type="transmembrane region" description="Helical" evidence="8">
    <location>
        <begin position="222"/>
        <end position="240"/>
    </location>
</feature>
<sequence length="530" mass="60098">MKHFMQRYTALVDKALRGRSAWLYALCAFVWLSATTWTRPLILPDEGRYVGVAWEMLKHGEWSVPRLDGLPFFHKPPLFYWITAASLKVFGVNEWAARMSSVLSAALIVGLAFWFLRKYAGQRLAALVALILATQPFLFGGGQYANLDMTVAAMITATVVLAADAVFRIEAGRPYRGILILAYAAAGLGFLAKGLIGIVLPGAIIVFWLLGRWRIDTLRRMFHVPAIAVFLLVSLPWMIAMQWRYSGFFDYYIVYQHFKRFLESGFNNPYPFWFYVPVLLALSLPWSIQVWRAARPAYWRNPERAALRGLMLSWLLVVLIFFSIPSSKLVGYILPLLAPFAFFLAEPFELRMRAGEDKALKTFSVYTLVSIGLCLVAVLALVVAPQPSSKPLARAMSAQFQPDDQIVMLGRYRYDLDFYLHAARPAYVVADWDDPAIKTEDTWRKELYDAGLFEPDAAARTLVRPAALVQQLCTQRTHTIWLVGDRNSFHDFPFVAAMAPYASDRKLRVWKVDPGPPLRFCAETPRSAPE</sequence>
<proteinExistence type="predicted"/>
<evidence type="ECO:0000256" key="2">
    <source>
        <dbReference type="ARBA" id="ARBA00022475"/>
    </source>
</evidence>
<feature type="transmembrane region" description="Helical" evidence="8">
    <location>
        <begin position="305"/>
        <end position="323"/>
    </location>
</feature>
<keyword evidence="11" id="KW-1185">Reference proteome</keyword>
<evidence type="ECO:0000313" key="11">
    <source>
        <dbReference type="Proteomes" id="UP001595848"/>
    </source>
</evidence>
<evidence type="ECO:0000259" key="9">
    <source>
        <dbReference type="Pfam" id="PF13231"/>
    </source>
</evidence>
<dbReference type="GO" id="GO:0016757">
    <property type="term" value="F:glycosyltransferase activity"/>
    <property type="evidence" value="ECO:0007669"/>
    <property type="project" value="UniProtKB-KW"/>
</dbReference>
<keyword evidence="3 10" id="KW-0328">Glycosyltransferase</keyword>
<evidence type="ECO:0000256" key="1">
    <source>
        <dbReference type="ARBA" id="ARBA00004651"/>
    </source>
</evidence>
<evidence type="ECO:0000313" key="10">
    <source>
        <dbReference type="EMBL" id="MFC4202807.1"/>
    </source>
</evidence>
<evidence type="ECO:0000256" key="5">
    <source>
        <dbReference type="ARBA" id="ARBA00022692"/>
    </source>
</evidence>
<reference evidence="11" key="1">
    <citation type="journal article" date="2019" name="Int. J. Syst. Evol. Microbiol.">
        <title>The Global Catalogue of Microorganisms (GCM) 10K type strain sequencing project: providing services to taxonomists for standard genome sequencing and annotation.</title>
        <authorList>
            <consortium name="The Broad Institute Genomics Platform"/>
            <consortium name="The Broad Institute Genome Sequencing Center for Infectious Disease"/>
            <person name="Wu L."/>
            <person name="Ma J."/>
        </authorList>
    </citation>
    <scope>NUCLEOTIDE SEQUENCE [LARGE SCALE GENOMIC DNA]</scope>
    <source>
        <strain evidence="11">LMG 24813</strain>
    </source>
</reference>
<dbReference type="EMBL" id="JBHSBV010000007">
    <property type="protein sequence ID" value="MFC4202807.1"/>
    <property type="molecule type" value="Genomic_DNA"/>
</dbReference>
<feature type="transmembrane region" description="Helical" evidence="8">
    <location>
        <begin position="365"/>
        <end position="384"/>
    </location>
</feature>
<dbReference type="Proteomes" id="UP001595848">
    <property type="component" value="Unassembled WGS sequence"/>
</dbReference>